<accession>A0ABY8EZZ9</accession>
<evidence type="ECO:0000313" key="5">
    <source>
        <dbReference type="Proteomes" id="UP001209803"/>
    </source>
</evidence>
<comment type="similarity">
    <text evidence="1">Belongs to the peptidase M81 family.</text>
</comment>
<comment type="cofactor">
    <cofactor evidence="1">
        <name>Zn(2+)</name>
        <dbReference type="ChEBI" id="CHEBI:29105"/>
    </cofactor>
    <text evidence="1">Binds 1 zinc ion per subunit.</text>
</comment>
<keyword evidence="1" id="KW-0482">Metalloprotease</keyword>
<dbReference type="EMBL" id="CP120863">
    <property type="protein sequence ID" value="WFE88491.1"/>
    <property type="molecule type" value="Genomic_DNA"/>
</dbReference>
<sequence>MHTPKVALLGMILESNRFARPAREEDFRSLTWMAGEELLEEARSETPALAAEFAAFVRAMDATGPWQPVPCTLAASHPAGPVEREVFEKISDSAIAQLTEAGPVDAVYICNHGAMVAEHFHDPDGELMERVRSRVGQEPIIVSTLDLHANISPKMADACDLIVGYRTNPHVDMIERGEEAAFSLRRCLASGRRPKTALQKPPIVPASVTLLSAEAPYGELINFGQQRQAELGSAIINVSVFGNFVFSDTPDNGLSVVVTAREDQKLADDLALEIAQRAWNQRESFSRALTSVQQATAIALGPGKLPVIFSDAGDNPGGGGSGRTTELLAALKESGADRVLYGSFFDPDLAHEAHAVGVGASFTARFNRSAGAEVWEKWDMPFDASAKVLALHDGNVVGERGMTKGRRLHLGPCAALDLGGVRVVVISDRTQTADPVFFHMLGLDVDSAKCVVVKSRGHFRAGFAKWFAPDQVFEIDTAGLTSPVLERWPFEFLPRPSFPLDPDTNWESADQS</sequence>
<organism evidence="4 5">
    <name type="scientific">Roseibium porphyridii</name>
    <dbReference type="NCBI Taxonomy" id="2866279"/>
    <lineage>
        <taxon>Bacteria</taxon>
        <taxon>Pseudomonadati</taxon>
        <taxon>Pseudomonadota</taxon>
        <taxon>Alphaproteobacteria</taxon>
        <taxon>Hyphomicrobiales</taxon>
        <taxon>Stappiaceae</taxon>
        <taxon>Roseibium</taxon>
    </lineage>
</organism>
<dbReference type="InterPro" id="IPR010799">
    <property type="entry name" value="MlrC_C"/>
</dbReference>
<dbReference type="InterPro" id="IPR009197">
    <property type="entry name" value="MlrC"/>
</dbReference>
<evidence type="ECO:0000256" key="1">
    <source>
        <dbReference type="PIRNR" id="PIRNR012702"/>
    </source>
</evidence>
<comment type="function">
    <text evidence="1">Involved in peptidolytic degradation of cyclic heptapeptide hepatotoxin microcystin (MC).</text>
</comment>
<reference evidence="4 5" key="1">
    <citation type="submission" date="2023-03" db="EMBL/GenBank/DDBJ databases">
        <title>Roseibium porphyridii sp. nov. and Roseibium rhodosorbium sp. nov. isolated from marine algae, Porphyridium cruentum and Rhodosorus marinus, respectively.</title>
        <authorList>
            <person name="Lee M.W."/>
            <person name="Choi B.J."/>
            <person name="Lee J.K."/>
            <person name="Choi D.G."/>
            <person name="Baek J.H."/>
            <person name="Bayburt H."/>
            <person name="Kim J.M."/>
            <person name="Han D.M."/>
            <person name="Kim K.H."/>
            <person name="Jeon C.O."/>
        </authorList>
    </citation>
    <scope>NUCLEOTIDE SEQUENCE [LARGE SCALE GENOMIC DNA]</scope>
    <source>
        <strain evidence="4 5">KMA01</strain>
    </source>
</reference>
<protein>
    <recommendedName>
        <fullName evidence="1">Microcystinase C</fullName>
        <shortName evidence="1">MlrC</shortName>
    </recommendedName>
</protein>
<feature type="domain" description="Microcystin LR degradation protein MlrC N-terminal" evidence="3">
    <location>
        <begin position="5"/>
        <end position="299"/>
    </location>
</feature>
<keyword evidence="1" id="KW-0479">Metal-binding</keyword>
<dbReference type="InterPro" id="IPR015995">
    <property type="entry name" value="MlrC_N"/>
</dbReference>
<keyword evidence="5" id="KW-1185">Reference proteome</keyword>
<dbReference type="Pfam" id="PF07171">
    <property type="entry name" value="MlrC_C"/>
    <property type="match status" value="1"/>
</dbReference>
<evidence type="ECO:0000313" key="4">
    <source>
        <dbReference type="EMBL" id="WFE88491.1"/>
    </source>
</evidence>
<evidence type="ECO:0000259" key="3">
    <source>
        <dbReference type="Pfam" id="PF07364"/>
    </source>
</evidence>
<dbReference type="RefSeq" id="WP_265681040.1">
    <property type="nucleotide sequence ID" value="NZ_CP120863.1"/>
</dbReference>
<proteinExistence type="inferred from homology"/>
<dbReference type="Proteomes" id="UP001209803">
    <property type="component" value="Chromosome"/>
</dbReference>
<dbReference type="PIRSF" id="PIRSF012702">
    <property type="entry name" value="UCP012702"/>
    <property type="match status" value="1"/>
</dbReference>
<keyword evidence="1" id="KW-0645">Protease</keyword>
<dbReference type="Pfam" id="PF07364">
    <property type="entry name" value="DUF1485"/>
    <property type="match status" value="1"/>
</dbReference>
<gene>
    <name evidence="4" type="ORF">K1718_20330</name>
</gene>
<name>A0ABY8EZZ9_9HYPH</name>
<evidence type="ECO:0000259" key="2">
    <source>
        <dbReference type="Pfam" id="PF07171"/>
    </source>
</evidence>
<feature type="domain" description="Microcystin LR degradation protein MlrC C-terminal" evidence="2">
    <location>
        <begin position="310"/>
        <end position="490"/>
    </location>
</feature>
<keyword evidence="1" id="KW-0378">Hydrolase</keyword>